<evidence type="ECO:0000313" key="9">
    <source>
        <dbReference type="EMBL" id="KAG6719943.1"/>
    </source>
</evidence>
<dbReference type="Pfam" id="PF00484">
    <property type="entry name" value="Pro_CA"/>
    <property type="match status" value="1"/>
</dbReference>
<keyword evidence="6" id="KW-0479">Metal-binding</keyword>
<dbReference type="SUPFAM" id="SSF53056">
    <property type="entry name" value="beta-carbonic anhydrase, cab"/>
    <property type="match status" value="1"/>
</dbReference>
<evidence type="ECO:0000256" key="4">
    <source>
        <dbReference type="ARBA" id="ARBA00023239"/>
    </source>
</evidence>
<evidence type="ECO:0000313" key="10">
    <source>
        <dbReference type="Proteomes" id="UP000811609"/>
    </source>
</evidence>
<comment type="cofactor">
    <cofactor evidence="6">
        <name>Zn(2+)</name>
        <dbReference type="ChEBI" id="CHEBI:29105"/>
    </cofactor>
    <text evidence="6">Binds 1 zinc ion per subunit.</text>
</comment>
<keyword evidence="3 6" id="KW-0862">Zinc</keyword>
<proteinExistence type="inferred from homology"/>
<comment type="caution">
    <text evidence="8">The sequence shown here is derived from an EMBL/GenBank/DDBJ whole genome shotgun (WGS) entry which is preliminary data.</text>
</comment>
<dbReference type="PANTHER" id="PTHR11002:SF56">
    <property type="entry name" value="BETA CARBONIC ANHYDRASE 2, CHLOROPLASTIC"/>
    <property type="match status" value="1"/>
</dbReference>
<evidence type="ECO:0000256" key="6">
    <source>
        <dbReference type="PIRSR" id="PIRSR601765-1"/>
    </source>
</evidence>
<dbReference type="CDD" id="cd00884">
    <property type="entry name" value="beta_CA_cladeB"/>
    <property type="match status" value="1"/>
</dbReference>
<dbReference type="GO" id="GO:0008270">
    <property type="term" value="F:zinc ion binding"/>
    <property type="evidence" value="ECO:0007669"/>
    <property type="project" value="UniProtKB-UniRule"/>
</dbReference>
<feature type="binding site" evidence="6">
    <location>
        <position position="155"/>
    </location>
    <ligand>
        <name>Zn(2+)</name>
        <dbReference type="ChEBI" id="CHEBI:29105"/>
    </ligand>
</feature>
<evidence type="ECO:0000256" key="1">
    <source>
        <dbReference type="ARBA" id="ARBA00006217"/>
    </source>
</evidence>
<dbReference type="SMART" id="SM00947">
    <property type="entry name" value="Pro_CA"/>
    <property type="match status" value="1"/>
</dbReference>
<keyword evidence="4 7" id="KW-0456">Lyase</keyword>
<reference evidence="8" key="1">
    <citation type="submission" date="2020-12" db="EMBL/GenBank/DDBJ databases">
        <title>WGS assembly of Carya illinoinensis cv. Pawnee.</title>
        <authorList>
            <person name="Platts A."/>
            <person name="Shu S."/>
            <person name="Wright S."/>
            <person name="Barry K."/>
            <person name="Edger P."/>
            <person name="Pires J.C."/>
            <person name="Schmutz J."/>
        </authorList>
    </citation>
    <scope>NUCLEOTIDE SEQUENCE</scope>
    <source>
        <tissue evidence="8">Leaf</tissue>
    </source>
</reference>
<dbReference type="FunFam" id="3.40.1050.10:FF:000002">
    <property type="entry name" value="Carbonic anhydrase"/>
    <property type="match status" value="1"/>
</dbReference>
<dbReference type="GO" id="GO:0015976">
    <property type="term" value="P:carbon utilization"/>
    <property type="evidence" value="ECO:0007669"/>
    <property type="project" value="InterPro"/>
</dbReference>
<dbReference type="GO" id="GO:0004089">
    <property type="term" value="F:carbonate dehydratase activity"/>
    <property type="evidence" value="ECO:0007669"/>
    <property type="project" value="UniProtKB-UniRule"/>
</dbReference>
<dbReference type="Gene3D" id="3.40.1050.10">
    <property type="entry name" value="Carbonic anhydrase"/>
    <property type="match status" value="1"/>
</dbReference>
<dbReference type="PANTHER" id="PTHR11002">
    <property type="entry name" value="CARBONIC ANHYDRASE"/>
    <property type="match status" value="1"/>
</dbReference>
<dbReference type="EMBL" id="CM031811">
    <property type="protein sequence ID" value="KAG6659490.1"/>
    <property type="molecule type" value="Genomic_DNA"/>
</dbReference>
<dbReference type="PROSITE" id="PS00705">
    <property type="entry name" value="PROK_CO2_ANHYDRASE_2"/>
    <property type="match status" value="1"/>
</dbReference>
<name>A0A8T1QWL4_CARIL</name>
<feature type="binding site" evidence="6">
    <location>
        <position position="157"/>
    </location>
    <ligand>
        <name>Zn(2+)</name>
        <dbReference type="ChEBI" id="CHEBI:29105"/>
    </ligand>
</feature>
<comment type="function">
    <text evidence="7">Reversible hydration of carbon dioxide.</text>
</comment>
<dbReference type="PROSITE" id="PS00704">
    <property type="entry name" value="PROK_CO2_ANHYDRASE_1"/>
    <property type="match status" value="1"/>
</dbReference>
<dbReference type="Proteomes" id="UP000811246">
    <property type="component" value="Chromosome 3"/>
</dbReference>
<evidence type="ECO:0000256" key="5">
    <source>
        <dbReference type="ARBA" id="ARBA00048348"/>
    </source>
</evidence>
<dbReference type="EMBL" id="CM031827">
    <property type="protein sequence ID" value="KAG6719943.1"/>
    <property type="molecule type" value="Genomic_DNA"/>
</dbReference>
<organism evidence="8 10">
    <name type="scientific">Carya illinoinensis</name>
    <name type="common">Pecan</name>
    <dbReference type="NCBI Taxonomy" id="32201"/>
    <lineage>
        <taxon>Eukaryota</taxon>
        <taxon>Viridiplantae</taxon>
        <taxon>Streptophyta</taxon>
        <taxon>Embryophyta</taxon>
        <taxon>Tracheophyta</taxon>
        <taxon>Spermatophyta</taxon>
        <taxon>Magnoliopsida</taxon>
        <taxon>eudicotyledons</taxon>
        <taxon>Gunneridae</taxon>
        <taxon>Pentapetalae</taxon>
        <taxon>rosids</taxon>
        <taxon>fabids</taxon>
        <taxon>Fagales</taxon>
        <taxon>Juglandaceae</taxon>
        <taxon>Carya</taxon>
    </lineage>
</organism>
<dbReference type="Proteomes" id="UP000811609">
    <property type="component" value="Chromosome 3"/>
</dbReference>
<comment type="similarity">
    <text evidence="1 7">Belongs to the beta-class carbonic anhydrase family.</text>
</comment>
<comment type="catalytic activity">
    <reaction evidence="5 7">
        <text>hydrogencarbonate + H(+) = CO2 + H2O</text>
        <dbReference type="Rhea" id="RHEA:10748"/>
        <dbReference type="ChEBI" id="CHEBI:15377"/>
        <dbReference type="ChEBI" id="CHEBI:15378"/>
        <dbReference type="ChEBI" id="CHEBI:16526"/>
        <dbReference type="ChEBI" id="CHEBI:17544"/>
        <dbReference type="EC" id="4.2.1.1"/>
    </reaction>
</comment>
<feature type="binding site" evidence="6">
    <location>
        <position position="218"/>
    </location>
    <ligand>
        <name>Zn(2+)</name>
        <dbReference type="ChEBI" id="CHEBI:29105"/>
    </ligand>
</feature>
<accession>A0A8T1QWL4</accession>
<evidence type="ECO:0000313" key="8">
    <source>
        <dbReference type="EMBL" id="KAG6659490.1"/>
    </source>
</evidence>
<reference evidence="9" key="2">
    <citation type="submission" date="2021-01" db="EMBL/GenBank/DDBJ databases">
        <authorList>
            <person name="Lovell J.T."/>
            <person name="Bentley N."/>
            <person name="Bhattarai G."/>
            <person name="Jenkins J.W."/>
            <person name="Sreedasyam A."/>
            <person name="Alarcon Y."/>
            <person name="Bock C."/>
            <person name="Boston L."/>
            <person name="Carlson J."/>
            <person name="Cervantes K."/>
            <person name="Clermont K."/>
            <person name="Krom N."/>
            <person name="Kubenka K."/>
            <person name="Mamidi S."/>
            <person name="Mattison C."/>
            <person name="Monteros M."/>
            <person name="Pisani C."/>
            <person name="Plott C."/>
            <person name="Rajasekar S."/>
            <person name="Rhein H.S."/>
            <person name="Rohla C."/>
            <person name="Song M."/>
            <person name="Hilaire R.S."/>
            <person name="Shu S."/>
            <person name="Wells L."/>
            <person name="Wang X."/>
            <person name="Webber J."/>
            <person name="Heerema R.J."/>
            <person name="Klein P."/>
            <person name="Conner P."/>
            <person name="Grauke L."/>
            <person name="Grimwood J."/>
            <person name="Schmutz J."/>
            <person name="Randall J.J."/>
        </authorList>
    </citation>
    <scope>NUCLEOTIDE SEQUENCE</scope>
    <source>
        <tissue evidence="9">Leaf</tissue>
    </source>
</reference>
<gene>
    <name evidence="8" type="ORF">CIPAW_03G038800</name>
    <name evidence="9" type="ORF">I3842_03G033300</name>
</gene>
<sequence>MSTASINSWTLSSTSSAQSSLKKATLRPSVFARLSSSSPSPPPLIQNKPVFAAPAPIITPTWPREDMGKDSYEEAIEGLKKLLSEKGELKAVAAAKVEQITAELQTPTSDGKPFNPIEKIKSGYIHFKNEKFDKNPDLYGELAKGQSPKFMVFACSDSRVCPSHVLHFQPGEAFVVRNVANLVPPFDKTRYSGVGAAVEYAVLHLKVENIVVIGHSACGGIKGLLSFPDEGPPSTDFIEDWVRIALPAKSKVKAEFGDAPLPELCGHCEKEAVNVSLGNLLTYPFVRDGLVKKTLALKGGYYDFVKGSFELWGLEFGLSPSLSVKDVATILHWKL</sequence>
<keyword evidence="10" id="KW-1185">Reference proteome</keyword>
<protein>
    <recommendedName>
        <fullName evidence="2 7">Carbonic anhydrase</fullName>
        <ecNumber evidence="2 7">4.2.1.1</ecNumber>
    </recommendedName>
    <alternativeName>
        <fullName evidence="7">Carbonate dehydratase</fullName>
    </alternativeName>
</protein>
<evidence type="ECO:0000256" key="3">
    <source>
        <dbReference type="ARBA" id="ARBA00022833"/>
    </source>
</evidence>
<dbReference type="InterPro" id="IPR045066">
    <property type="entry name" value="Beta_CA_cladeB"/>
</dbReference>
<evidence type="ECO:0000256" key="7">
    <source>
        <dbReference type="RuleBase" id="RU003956"/>
    </source>
</evidence>
<dbReference type="AlphaFoldDB" id="A0A8T1QWL4"/>
<evidence type="ECO:0000256" key="2">
    <source>
        <dbReference type="ARBA" id="ARBA00012925"/>
    </source>
</evidence>
<dbReference type="OrthoDB" id="10248475at2759"/>
<dbReference type="InterPro" id="IPR036874">
    <property type="entry name" value="Carbonic_anhydrase_sf"/>
</dbReference>
<dbReference type="InterPro" id="IPR001765">
    <property type="entry name" value="Carbonic_anhydrase"/>
</dbReference>
<dbReference type="InterPro" id="IPR015892">
    <property type="entry name" value="Carbonic_anhydrase_CS"/>
</dbReference>
<dbReference type="EC" id="4.2.1.1" evidence="2 7"/>
<feature type="binding site" evidence="6">
    <location>
        <position position="215"/>
    </location>
    <ligand>
        <name>Zn(2+)</name>
        <dbReference type="ChEBI" id="CHEBI:29105"/>
    </ligand>
</feature>